<dbReference type="Gene3D" id="2.60.120.330">
    <property type="entry name" value="B-lactam Antibiotic, Isopenicillin N Synthase, Chain"/>
    <property type="match status" value="1"/>
</dbReference>
<reference evidence="7" key="1">
    <citation type="submission" date="2020-02" db="EMBL/GenBank/DDBJ databases">
        <title>Identification and distribution of gene clusters putatively required for synthesis of sphingolipid metabolism inhibitors in phylogenetically diverse species of the filamentous fungus Fusarium.</title>
        <authorList>
            <person name="Kim H.-S."/>
            <person name="Busman M."/>
            <person name="Brown D.W."/>
            <person name="Divon H."/>
            <person name="Uhlig S."/>
            <person name="Proctor R.H."/>
        </authorList>
    </citation>
    <scope>NUCLEOTIDE SEQUENCE [LARGE SCALE GENOMIC DNA]</scope>
    <source>
        <strain evidence="7">NRRL 39464</strain>
    </source>
</reference>
<keyword evidence="4 5" id="KW-0408">Iron</keyword>
<dbReference type="Pfam" id="PF14226">
    <property type="entry name" value="DIOX_N"/>
    <property type="match status" value="1"/>
</dbReference>
<evidence type="ECO:0000259" key="6">
    <source>
        <dbReference type="PROSITE" id="PS51471"/>
    </source>
</evidence>
<organism evidence="7 8">
    <name type="scientific">Fusarium oxysporum</name>
    <name type="common">Fusarium vascular wilt</name>
    <dbReference type="NCBI Taxonomy" id="5507"/>
    <lineage>
        <taxon>Eukaryota</taxon>
        <taxon>Fungi</taxon>
        <taxon>Dikarya</taxon>
        <taxon>Ascomycota</taxon>
        <taxon>Pezizomycotina</taxon>
        <taxon>Sordariomycetes</taxon>
        <taxon>Hypocreomycetidae</taxon>
        <taxon>Hypocreales</taxon>
        <taxon>Nectriaceae</taxon>
        <taxon>Fusarium</taxon>
        <taxon>Fusarium oxysporum species complex</taxon>
    </lineage>
</organism>
<keyword evidence="3 5" id="KW-0560">Oxidoreductase</keyword>
<evidence type="ECO:0000313" key="7">
    <source>
        <dbReference type="EMBL" id="KAF5263928.1"/>
    </source>
</evidence>
<accession>A0A8H5EKH0</accession>
<dbReference type="InterPro" id="IPR044861">
    <property type="entry name" value="IPNS-like_FE2OG_OXY"/>
</dbReference>
<evidence type="ECO:0000256" key="3">
    <source>
        <dbReference type="ARBA" id="ARBA00023002"/>
    </source>
</evidence>
<dbReference type="EMBL" id="JAAFOW010000828">
    <property type="protein sequence ID" value="KAF5263928.1"/>
    <property type="molecule type" value="Genomic_DNA"/>
</dbReference>
<dbReference type="AlphaFoldDB" id="A0A8H5EKH0"/>
<evidence type="ECO:0000313" key="8">
    <source>
        <dbReference type="Proteomes" id="UP000558688"/>
    </source>
</evidence>
<dbReference type="InterPro" id="IPR005123">
    <property type="entry name" value="Oxoglu/Fe-dep_dioxygenase_dom"/>
</dbReference>
<dbReference type="InterPro" id="IPR026992">
    <property type="entry name" value="DIOX_N"/>
</dbReference>
<dbReference type="GO" id="GO:0016491">
    <property type="term" value="F:oxidoreductase activity"/>
    <property type="evidence" value="ECO:0007669"/>
    <property type="project" value="UniProtKB-KW"/>
</dbReference>
<name>A0A8H5EKH0_FUSOX</name>
<dbReference type="GO" id="GO:0046872">
    <property type="term" value="F:metal ion binding"/>
    <property type="evidence" value="ECO:0007669"/>
    <property type="project" value="UniProtKB-KW"/>
</dbReference>
<dbReference type="GO" id="GO:0044283">
    <property type="term" value="P:small molecule biosynthetic process"/>
    <property type="evidence" value="ECO:0007669"/>
    <property type="project" value="UniProtKB-ARBA"/>
</dbReference>
<comment type="similarity">
    <text evidence="1 5">Belongs to the iron/ascorbate-dependent oxidoreductase family.</text>
</comment>
<keyword evidence="2 5" id="KW-0479">Metal-binding</keyword>
<feature type="domain" description="Fe2OG dioxygenase" evidence="6">
    <location>
        <begin position="168"/>
        <end position="292"/>
    </location>
</feature>
<gene>
    <name evidence="7" type="ORF">FOXYS1_5306</name>
</gene>
<dbReference type="SUPFAM" id="SSF51197">
    <property type="entry name" value="Clavaminate synthase-like"/>
    <property type="match status" value="1"/>
</dbReference>
<sequence length="349" mass="38393">MNYPMRDKAAHFRRPLGQDQNTANIPIIDISAPDADQKEVAKQLVDAAEEHGFIYIRNLGHDIQAKDIDGAFDLVAENIDTGQKVIRMPFGREAKVHDPDQQPAFNFGEFADGKAQQPLPSDLVPDEPQISAFANSCHDLCQKLLYLLGLGLGVDDFFSSAHNTEKGASSSILRFLRYPPPESTAHSEDDIRAGAHSDYGSITLLFRLKGQAGLEVLRKDNVWAPVPVCPAGTEEDPSPPILINIGDLLSYWTNGLFRSTLHRVVFPSEGSSGVQGETSNGPRYSIAYFCHPVGAAPLEPVPSERVKNFTPSEGVSSENPYATRKVMTADEHLFLRLKESYGDLYEKKS</sequence>
<dbReference type="PANTHER" id="PTHR10209:SF886">
    <property type="entry name" value="UPF0676 PROTEIN C1494.01"/>
    <property type="match status" value="1"/>
</dbReference>
<proteinExistence type="inferred from homology"/>
<dbReference type="Proteomes" id="UP000558688">
    <property type="component" value="Unassembled WGS sequence"/>
</dbReference>
<dbReference type="PANTHER" id="PTHR10209">
    <property type="entry name" value="OXIDOREDUCTASE, 2OG-FE II OXYGENASE FAMILY PROTEIN"/>
    <property type="match status" value="1"/>
</dbReference>
<evidence type="ECO:0000256" key="1">
    <source>
        <dbReference type="ARBA" id="ARBA00008056"/>
    </source>
</evidence>
<evidence type="ECO:0000256" key="5">
    <source>
        <dbReference type="RuleBase" id="RU003682"/>
    </source>
</evidence>
<dbReference type="Pfam" id="PF03171">
    <property type="entry name" value="2OG-FeII_Oxy"/>
    <property type="match status" value="1"/>
</dbReference>
<evidence type="ECO:0000256" key="4">
    <source>
        <dbReference type="ARBA" id="ARBA00023004"/>
    </source>
</evidence>
<evidence type="ECO:0000256" key="2">
    <source>
        <dbReference type="ARBA" id="ARBA00022723"/>
    </source>
</evidence>
<dbReference type="InterPro" id="IPR027443">
    <property type="entry name" value="IPNS-like_sf"/>
</dbReference>
<protein>
    <recommendedName>
        <fullName evidence="6">Fe2OG dioxygenase domain-containing protein</fullName>
    </recommendedName>
</protein>
<dbReference type="PROSITE" id="PS51471">
    <property type="entry name" value="FE2OG_OXY"/>
    <property type="match status" value="1"/>
</dbReference>
<comment type="caution">
    <text evidence="7">The sequence shown here is derived from an EMBL/GenBank/DDBJ whole genome shotgun (WGS) entry which is preliminary data.</text>
</comment>